<dbReference type="Proteomes" id="UP001497516">
    <property type="component" value="Chromosome 2"/>
</dbReference>
<accession>A0AAV2DBH9</accession>
<reference evidence="2 3" key="1">
    <citation type="submission" date="2024-04" db="EMBL/GenBank/DDBJ databases">
        <authorList>
            <person name="Fracassetti M."/>
        </authorList>
    </citation>
    <scope>NUCLEOTIDE SEQUENCE [LARGE SCALE GENOMIC DNA]</scope>
</reference>
<evidence type="ECO:0000256" key="1">
    <source>
        <dbReference type="SAM" id="MobiDB-lite"/>
    </source>
</evidence>
<gene>
    <name evidence="2" type="ORF">LTRI10_LOCUS12739</name>
</gene>
<proteinExistence type="predicted"/>
<name>A0AAV2DBH9_9ROSI</name>
<protein>
    <submittedName>
        <fullName evidence="2">Uncharacterized protein</fullName>
    </submittedName>
</protein>
<organism evidence="2 3">
    <name type="scientific">Linum trigynum</name>
    <dbReference type="NCBI Taxonomy" id="586398"/>
    <lineage>
        <taxon>Eukaryota</taxon>
        <taxon>Viridiplantae</taxon>
        <taxon>Streptophyta</taxon>
        <taxon>Embryophyta</taxon>
        <taxon>Tracheophyta</taxon>
        <taxon>Spermatophyta</taxon>
        <taxon>Magnoliopsida</taxon>
        <taxon>eudicotyledons</taxon>
        <taxon>Gunneridae</taxon>
        <taxon>Pentapetalae</taxon>
        <taxon>rosids</taxon>
        <taxon>fabids</taxon>
        <taxon>Malpighiales</taxon>
        <taxon>Linaceae</taxon>
        <taxon>Linum</taxon>
    </lineage>
</organism>
<feature type="region of interest" description="Disordered" evidence="1">
    <location>
        <begin position="1"/>
        <end position="163"/>
    </location>
</feature>
<evidence type="ECO:0000313" key="3">
    <source>
        <dbReference type="Proteomes" id="UP001497516"/>
    </source>
</evidence>
<keyword evidence="3" id="KW-1185">Reference proteome</keyword>
<feature type="compositionally biased region" description="Basic residues" evidence="1">
    <location>
        <begin position="141"/>
        <end position="152"/>
    </location>
</feature>
<feature type="compositionally biased region" description="Polar residues" evidence="1">
    <location>
        <begin position="124"/>
        <end position="140"/>
    </location>
</feature>
<feature type="compositionally biased region" description="Basic and acidic residues" evidence="1">
    <location>
        <begin position="60"/>
        <end position="72"/>
    </location>
</feature>
<evidence type="ECO:0000313" key="2">
    <source>
        <dbReference type="EMBL" id="CAL1370627.1"/>
    </source>
</evidence>
<dbReference type="AlphaFoldDB" id="A0AAV2DBH9"/>
<dbReference type="EMBL" id="OZ034815">
    <property type="protein sequence ID" value="CAL1370627.1"/>
    <property type="molecule type" value="Genomic_DNA"/>
</dbReference>
<sequence length="163" mass="17544">MELLRQNSHGKGKIETTGSRNGQDKRRKEITEYATGGKGVLRPIPGALPISMKGPIKDTAQTKKKETKDGPRDGGSSSPRDASRPKPNTSPSIYSPPSTNVIAGPNATTIHVVNVPPIDRQKATKSTQETPSTATRTKNQSIRKKKRLKSPKKLPVTATSKAL</sequence>
<feature type="compositionally biased region" description="Polar residues" evidence="1">
    <location>
        <begin position="75"/>
        <end position="111"/>
    </location>
</feature>
<feature type="compositionally biased region" description="Basic and acidic residues" evidence="1">
    <location>
        <begin position="22"/>
        <end position="31"/>
    </location>
</feature>